<keyword evidence="1" id="KW-0808">Transferase</keyword>
<name>A0A919NL76_9ACTN</name>
<gene>
    <name evidence="3" type="ORF">Ate02nite_24070</name>
</gene>
<dbReference type="SUPFAM" id="SSF55874">
    <property type="entry name" value="ATPase domain of HSP90 chaperone/DNA topoisomerase II/histidine kinase"/>
    <property type="match status" value="1"/>
</dbReference>
<dbReference type="Proteomes" id="UP000623608">
    <property type="component" value="Unassembled WGS sequence"/>
</dbReference>
<dbReference type="InterPro" id="IPR003594">
    <property type="entry name" value="HATPase_dom"/>
</dbReference>
<feature type="domain" description="Histidine kinase/HSP90-like ATPase" evidence="2">
    <location>
        <begin position="30"/>
        <end position="136"/>
    </location>
</feature>
<protein>
    <recommendedName>
        <fullName evidence="2">Histidine kinase/HSP90-like ATPase domain-containing protein</fullName>
    </recommendedName>
</protein>
<keyword evidence="1" id="KW-0418">Kinase</keyword>
<keyword evidence="4" id="KW-1185">Reference proteome</keyword>
<accession>A0A919NL76</accession>
<dbReference type="PANTHER" id="PTHR35526:SF3">
    <property type="entry name" value="ANTI-SIGMA-F FACTOR RSBW"/>
    <property type="match status" value="1"/>
</dbReference>
<dbReference type="Gene3D" id="3.30.565.10">
    <property type="entry name" value="Histidine kinase-like ATPase, C-terminal domain"/>
    <property type="match status" value="1"/>
</dbReference>
<dbReference type="InterPro" id="IPR050267">
    <property type="entry name" value="Anti-sigma-factor_SerPK"/>
</dbReference>
<dbReference type="Pfam" id="PF13581">
    <property type="entry name" value="HATPase_c_2"/>
    <property type="match status" value="1"/>
</dbReference>
<organism evidence="3 4">
    <name type="scientific">Paractinoplanes tereljensis</name>
    <dbReference type="NCBI Taxonomy" id="571912"/>
    <lineage>
        <taxon>Bacteria</taxon>
        <taxon>Bacillati</taxon>
        <taxon>Actinomycetota</taxon>
        <taxon>Actinomycetes</taxon>
        <taxon>Micromonosporales</taxon>
        <taxon>Micromonosporaceae</taxon>
        <taxon>Paractinoplanes</taxon>
    </lineage>
</organism>
<dbReference type="EMBL" id="BOMY01000016">
    <property type="protein sequence ID" value="GIF19677.1"/>
    <property type="molecule type" value="Genomic_DNA"/>
</dbReference>
<dbReference type="PANTHER" id="PTHR35526">
    <property type="entry name" value="ANTI-SIGMA-F FACTOR RSBW-RELATED"/>
    <property type="match status" value="1"/>
</dbReference>
<comment type="caution">
    <text evidence="3">The sequence shown here is derived from an EMBL/GenBank/DDBJ whole genome shotgun (WGS) entry which is preliminary data.</text>
</comment>
<evidence type="ECO:0000256" key="1">
    <source>
        <dbReference type="ARBA" id="ARBA00022527"/>
    </source>
</evidence>
<keyword evidence="1" id="KW-0723">Serine/threonine-protein kinase</keyword>
<reference evidence="3" key="1">
    <citation type="submission" date="2021-01" db="EMBL/GenBank/DDBJ databases">
        <title>Whole genome shotgun sequence of Actinoplanes tereljensis NBRC 105297.</title>
        <authorList>
            <person name="Komaki H."/>
            <person name="Tamura T."/>
        </authorList>
    </citation>
    <scope>NUCLEOTIDE SEQUENCE</scope>
    <source>
        <strain evidence="3">NBRC 105297</strain>
    </source>
</reference>
<sequence length="141" mass="15150">MDTMTSLPASLPYPRAAELCRWELGAFGDLRDLRAALRQAVAGTMTTATGDAVERMALVVTELATNALRHGLPPTVVRLLREGDRLIIDVADHHRYAEPAVDAGRPLGAGGLGLQLTQTFALDVGWYATGLTKHVWASFPS</sequence>
<evidence type="ECO:0000313" key="4">
    <source>
        <dbReference type="Proteomes" id="UP000623608"/>
    </source>
</evidence>
<proteinExistence type="predicted"/>
<dbReference type="AlphaFoldDB" id="A0A919NL76"/>
<evidence type="ECO:0000259" key="2">
    <source>
        <dbReference type="Pfam" id="PF13581"/>
    </source>
</evidence>
<dbReference type="GO" id="GO:0004674">
    <property type="term" value="F:protein serine/threonine kinase activity"/>
    <property type="evidence" value="ECO:0007669"/>
    <property type="project" value="UniProtKB-KW"/>
</dbReference>
<evidence type="ECO:0000313" key="3">
    <source>
        <dbReference type="EMBL" id="GIF19677.1"/>
    </source>
</evidence>
<dbReference type="InterPro" id="IPR036890">
    <property type="entry name" value="HATPase_C_sf"/>
</dbReference>